<dbReference type="InterPro" id="IPR042089">
    <property type="entry name" value="Peptidase_M13_dom_2"/>
</dbReference>
<dbReference type="Gene3D" id="1.10.1380.10">
    <property type="entry name" value="Neutral endopeptidase , domain2"/>
    <property type="match status" value="1"/>
</dbReference>
<dbReference type="AlphaFoldDB" id="A0A914CC87"/>
<dbReference type="Gene3D" id="3.40.390.10">
    <property type="entry name" value="Collagenase (Catalytic Domain)"/>
    <property type="match status" value="1"/>
</dbReference>
<accession>A0A914CC87</accession>
<reference evidence="2" key="1">
    <citation type="submission" date="2022-11" db="UniProtKB">
        <authorList>
            <consortium name="WormBaseParasite"/>
        </authorList>
    </citation>
    <scope>IDENTIFICATION</scope>
</reference>
<dbReference type="Proteomes" id="UP000887540">
    <property type="component" value="Unplaced"/>
</dbReference>
<dbReference type="WBParaSite" id="ACRNAN_Path_736.g2787.t1">
    <property type="protein sequence ID" value="ACRNAN_Path_736.g2787.t1"/>
    <property type="gene ID" value="ACRNAN_Path_736.g2787"/>
</dbReference>
<evidence type="ECO:0000313" key="2">
    <source>
        <dbReference type="WBParaSite" id="ACRNAN_Path_736.g2787.t1"/>
    </source>
</evidence>
<evidence type="ECO:0000313" key="1">
    <source>
        <dbReference type="Proteomes" id="UP000887540"/>
    </source>
</evidence>
<dbReference type="InterPro" id="IPR000718">
    <property type="entry name" value="Peptidase_M13"/>
</dbReference>
<dbReference type="GO" id="GO:0004222">
    <property type="term" value="F:metalloendopeptidase activity"/>
    <property type="evidence" value="ECO:0007669"/>
    <property type="project" value="InterPro"/>
</dbReference>
<protein>
    <submittedName>
        <fullName evidence="2">Peptidase M13 N-terminal domain-containing protein</fullName>
    </submittedName>
</protein>
<organism evidence="1 2">
    <name type="scientific">Acrobeloides nanus</name>
    <dbReference type="NCBI Taxonomy" id="290746"/>
    <lineage>
        <taxon>Eukaryota</taxon>
        <taxon>Metazoa</taxon>
        <taxon>Ecdysozoa</taxon>
        <taxon>Nematoda</taxon>
        <taxon>Chromadorea</taxon>
        <taxon>Rhabditida</taxon>
        <taxon>Tylenchina</taxon>
        <taxon>Cephalobomorpha</taxon>
        <taxon>Cephaloboidea</taxon>
        <taxon>Cephalobidae</taxon>
        <taxon>Acrobeloides</taxon>
    </lineage>
</organism>
<name>A0A914CC87_9BILA</name>
<dbReference type="GO" id="GO:0006508">
    <property type="term" value="P:proteolysis"/>
    <property type="evidence" value="ECO:0007669"/>
    <property type="project" value="InterPro"/>
</dbReference>
<proteinExistence type="predicted"/>
<sequence>MDTFFRFNVLPNFHKSHDSQSFTFYLEPMTEYDTNDYLEFLLKETSMKNLPPNQSSESFQNTLNFVSKLNELKYDVEDSTQWLQLSISEAREKWAWFDFEEYFQNLFKDFPELLKQISKPSFKFVVKAPKYLHDLQKLVYRDTDFGDFLGYLILTKNLQFMGKREEYESRIRMFRIGHLTRPESSTQICMNDIRTYLPLIASRIYEENLSSYEIKEREDNFIDEFEKVISELKAMINRAPKSDITITNQLKKKIDHIGLSFGSSEWVKNNSKRFENAHKWLKIDENSNYFDIQKELQRFTIHEKLGLLSNSHEALRSSPFEPFSSSNTELGYSRLGNWMHVPTAFLMSPVLCGSNEKNCSKSLLYWLIGRQISKAIDSKGINWNFDGTIIDQLHAKSDPLGATKICLSSHIKRENFADIEHVVNEAIGIELALKIFAQQKISSENIKLHKEGFFKSLQPFYCSNEHLGSVMVLLEKYMDFLMKRENTFDCSFHQINMNCPLWM</sequence>
<dbReference type="SUPFAM" id="SSF55486">
    <property type="entry name" value="Metalloproteases ('zincins'), catalytic domain"/>
    <property type="match status" value="1"/>
</dbReference>
<dbReference type="InterPro" id="IPR024079">
    <property type="entry name" value="MetalloPept_cat_dom_sf"/>
</dbReference>
<dbReference type="PROSITE" id="PS51885">
    <property type="entry name" value="NEPRILYSIN"/>
    <property type="match status" value="1"/>
</dbReference>
<keyword evidence="1" id="KW-1185">Reference proteome</keyword>